<dbReference type="CDD" id="cd12152">
    <property type="entry name" value="F1-ATPase_delta"/>
    <property type="match status" value="1"/>
</dbReference>
<dbReference type="PANTHER" id="PTHR13822">
    <property type="entry name" value="ATP SYNTHASE DELTA/EPSILON CHAIN"/>
    <property type="match status" value="1"/>
</dbReference>
<dbReference type="Proteomes" id="UP000725649">
    <property type="component" value="Unassembled WGS sequence"/>
</dbReference>
<accession>A0A928DQA4</accession>
<dbReference type="InterPro" id="IPR036771">
    <property type="entry name" value="ATPsynth_dsu/esu_N"/>
</dbReference>
<dbReference type="InterPro" id="IPR001469">
    <property type="entry name" value="ATP_synth_F1_dsu/esu"/>
</dbReference>
<dbReference type="InterPro" id="IPR036794">
    <property type="entry name" value="ATP_F1_dsu/esu_C_sf"/>
</dbReference>
<evidence type="ECO:0000313" key="13">
    <source>
        <dbReference type="EMBL" id="MBE6421010.1"/>
    </source>
</evidence>
<dbReference type="GO" id="GO:0046933">
    <property type="term" value="F:proton-transporting ATP synthase activity, rotational mechanism"/>
    <property type="evidence" value="ECO:0007669"/>
    <property type="project" value="UniProtKB-UniRule"/>
</dbReference>
<dbReference type="GO" id="GO:0005886">
    <property type="term" value="C:plasma membrane"/>
    <property type="evidence" value="ECO:0007669"/>
    <property type="project" value="UniProtKB-SubCell"/>
</dbReference>
<keyword evidence="8 10" id="KW-0139">CF(1)</keyword>
<proteinExistence type="inferred from homology"/>
<comment type="subcellular location">
    <subcellularLocation>
        <location evidence="2 10">Cell membrane</location>
        <topology evidence="2 10">Peripheral membrane protein</topology>
    </subcellularLocation>
</comment>
<protein>
    <recommendedName>
        <fullName evidence="10">ATP synthase epsilon chain</fullName>
    </recommendedName>
    <alternativeName>
        <fullName evidence="10">ATP synthase F1 sector epsilon subunit</fullName>
    </alternativeName>
    <alternativeName>
        <fullName evidence="10">F-ATPase epsilon subunit</fullName>
    </alternativeName>
</protein>
<dbReference type="AlphaFoldDB" id="A0A928DQA4"/>
<evidence type="ECO:0000313" key="14">
    <source>
        <dbReference type="Proteomes" id="UP000725649"/>
    </source>
</evidence>
<evidence type="ECO:0000256" key="11">
    <source>
        <dbReference type="RuleBase" id="RU003656"/>
    </source>
</evidence>
<keyword evidence="10" id="KW-0375">Hydrogen ion transport</keyword>
<evidence type="ECO:0000256" key="6">
    <source>
        <dbReference type="ARBA" id="ARBA00023065"/>
    </source>
</evidence>
<reference evidence="13" key="1">
    <citation type="submission" date="2019-04" db="EMBL/GenBank/DDBJ databases">
        <title>Evolution of Biomass-Degrading Anaerobic Consortia Revealed by Metagenomics.</title>
        <authorList>
            <person name="Peng X."/>
        </authorList>
    </citation>
    <scope>NUCLEOTIDE SEQUENCE</scope>
    <source>
        <strain evidence="13">SIG66</strain>
    </source>
</reference>
<dbReference type="GO" id="GO:0005524">
    <property type="term" value="F:ATP binding"/>
    <property type="evidence" value="ECO:0007669"/>
    <property type="project" value="UniProtKB-UniRule"/>
</dbReference>
<keyword evidence="7 10" id="KW-0472">Membrane</keyword>
<keyword evidence="10" id="KW-1003">Cell membrane</keyword>
<dbReference type="GO" id="GO:0045259">
    <property type="term" value="C:proton-transporting ATP synthase complex"/>
    <property type="evidence" value="ECO:0007669"/>
    <property type="project" value="UniProtKB-KW"/>
</dbReference>
<organism evidence="13 14">
    <name type="scientific">Candidatus Avelusimicrobium gallicola</name>
    <dbReference type="NCBI Taxonomy" id="2562704"/>
    <lineage>
        <taxon>Bacteria</taxon>
        <taxon>Pseudomonadati</taxon>
        <taxon>Elusimicrobiota</taxon>
        <taxon>Elusimicrobia</taxon>
        <taxon>Elusimicrobiales</taxon>
        <taxon>Elusimicrobiaceae</taxon>
        <taxon>Candidatus Avelusimicrobium</taxon>
    </lineage>
</organism>
<dbReference type="SUPFAM" id="SSF51344">
    <property type="entry name" value="Epsilon subunit of F1F0-ATP synthase N-terminal domain"/>
    <property type="match status" value="1"/>
</dbReference>
<evidence type="ECO:0000256" key="8">
    <source>
        <dbReference type="ARBA" id="ARBA00023196"/>
    </source>
</evidence>
<comment type="similarity">
    <text evidence="3 10 11">Belongs to the ATPase epsilon chain family.</text>
</comment>
<name>A0A928DQA4_9BACT</name>
<dbReference type="SUPFAM" id="SSF46604">
    <property type="entry name" value="Epsilon subunit of F1F0-ATP synthase C-terminal domain"/>
    <property type="match status" value="1"/>
</dbReference>
<comment type="caution">
    <text evidence="13">The sequence shown here is derived from an EMBL/GenBank/DDBJ whole genome shotgun (WGS) entry which is preliminary data.</text>
</comment>
<dbReference type="Gene3D" id="2.60.15.10">
    <property type="entry name" value="F0F1 ATP synthase delta/epsilon subunit, N-terminal"/>
    <property type="match status" value="1"/>
</dbReference>
<evidence type="ECO:0000256" key="10">
    <source>
        <dbReference type="HAMAP-Rule" id="MF_00530"/>
    </source>
</evidence>
<evidence type="ECO:0000256" key="9">
    <source>
        <dbReference type="ARBA" id="ARBA00023310"/>
    </source>
</evidence>
<evidence type="ECO:0000256" key="4">
    <source>
        <dbReference type="ARBA" id="ARBA00011648"/>
    </source>
</evidence>
<comment type="subunit">
    <text evidence="4 10 11">F-type ATPases have 2 components, CF(1) - the catalytic core - and CF(0) - the membrane proton channel. CF(1) has five subunits: alpha(3), beta(3), gamma(1), delta(1), epsilon(1). CF(0) has three main subunits: a, b and c.</text>
</comment>
<dbReference type="Pfam" id="PF02823">
    <property type="entry name" value="ATP-synt_DE_N"/>
    <property type="match status" value="1"/>
</dbReference>
<gene>
    <name evidence="10 13" type="primary">atpC</name>
    <name evidence="13" type="ORF">E7027_02570</name>
</gene>
<dbReference type="InterPro" id="IPR020546">
    <property type="entry name" value="ATP_synth_F1_dsu/esu_N"/>
</dbReference>
<comment type="function">
    <text evidence="1 10">Produces ATP from ADP in the presence of a proton gradient across the membrane.</text>
</comment>
<dbReference type="EMBL" id="SUVG01000003">
    <property type="protein sequence ID" value="MBE6421010.1"/>
    <property type="molecule type" value="Genomic_DNA"/>
</dbReference>
<evidence type="ECO:0000256" key="2">
    <source>
        <dbReference type="ARBA" id="ARBA00004202"/>
    </source>
</evidence>
<keyword evidence="9 10" id="KW-0066">ATP synthesis</keyword>
<feature type="domain" description="ATP synthase F1 complex delta/epsilon subunit N-terminal" evidence="12">
    <location>
        <begin position="6"/>
        <end position="85"/>
    </location>
</feature>
<evidence type="ECO:0000256" key="5">
    <source>
        <dbReference type="ARBA" id="ARBA00022448"/>
    </source>
</evidence>
<dbReference type="PANTHER" id="PTHR13822:SF10">
    <property type="entry name" value="ATP SYNTHASE EPSILON CHAIN, CHLOROPLASTIC"/>
    <property type="match status" value="1"/>
</dbReference>
<dbReference type="HAMAP" id="MF_00530">
    <property type="entry name" value="ATP_synth_epsil_bac"/>
    <property type="match status" value="1"/>
</dbReference>
<dbReference type="NCBIfam" id="TIGR01216">
    <property type="entry name" value="ATP_synt_epsi"/>
    <property type="match status" value="1"/>
</dbReference>
<keyword evidence="5 10" id="KW-0813">Transport</keyword>
<evidence type="ECO:0000256" key="7">
    <source>
        <dbReference type="ARBA" id="ARBA00023136"/>
    </source>
</evidence>
<evidence type="ECO:0000256" key="3">
    <source>
        <dbReference type="ARBA" id="ARBA00005712"/>
    </source>
</evidence>
<evidence type="ECO:0000259" key="12">
    <source>
        <dbReference type="Pfam" id="PF02823"/>
    </source>
</evidence>
<keyword evidence="6 10" id="KW-0406">Ion transport</keyword>
<evidence type="ECO:0000256" key="1">
    <source>
        <dbReference type="ARBA" id="ARBA00003543"/>
    </source>
</evidence>
<sequence length="137" mass="15048">MAQKKLTLNLITPEKQLISDLEVDMVILPAALGEMGILPGHIQTIVQLGMGSLRYKKDGKEEEFAALGGFVEVLNDVVNVFAESAALAGEIDEEAEQQKIKAAKASLSNKDADIDFELAEIEIKQSIARMKVKRRHM</sequence>